<evidence type="ECO:0000313" key="3">
    <source>
        <dbReference type="Proteomes" id="UP000465609"/>
    </source>
</evidence>
<feature type="compositionally biased region" description="Low complexity" evidence="1">
    <location>
        <begin position="81"/>
        <end position="95"/>
    </location>
</feature>
<gene>
    <name evidence="2" type="ORF">MAUB_14120</name>
</gene>
<feature type="region of interest" description="Disordered" evidence="1">
    <location>
        <begin position="79"/>
        <end position="106"/>
    </location>
</feature>
<sequence length="157" mass="17161">MDVQTVDQQYATLQQQSQQTASLIQALAGKLSAAAAAGDTNAREWQLDLKEIALAIRDEESATGSVFQAIHALVANHVQSPEPQYQQPAPQYQPQYQPPAPQYQPQYQQPAYVEPQYQPQSGGTLQRFLGGNFGQSIVRGAGFGIGDDIVNSIFDRL</sequence>
<accession>A0ABM7I9D3</accession>
<proteinExistence type="predicted"/>
<dbReference type="RefSeq" id="WP_138231641.1">
    <property type="nucleotide sequence ID" value="NZ_AP022577.1"/>
</dbReference>
<dbReference type="Proteomes" id="UP000465609">
    <property type="component" value="Chromosome"/>
</dbReference>
<dbReference type="EMBL" id="AP022577">
    <property type="protein sequence ID" value="BBX83539.1"/>
    <property type="molecule type" value="Genomic_DNA"/>
</dbReference>
<protein>
    <submittedName>
        <fullName evidence="2">Uncharacterized protein</fullName>
    </submittedName>
</protein>
<evidence type="ECO:0000313" key="2">
    <source>
        <dbReference type="EMBL" id="BBX83539.1"/>
    </source>
</evidence>
<organism evidence="2 3">
    <name type="scientific">Mycolicibacterium aubagnense</name>
    <dbReference type="NCBI Taxonomy" id="319707"/>
    <lineage>
        <taxon>Bacteria</taxon>
        <taxon>Bacillati</taxon>
        <taxon>Actinomycetota</taxon>
        <taxon>Actinomycetes</taxon>
        <taxon>Mycobacteriales</taxon>
        <taxon>Mycobacteriaceae</taxon>
        <taxon>Mycolicibacterium</taxon>
    </lineage>
</organism>
<evidence type="ECO:0000256" key="1">
    <source>
        <dbReference type="SAM" id="MobiDB-lite"/>
    </source>
</evidence>
<keyword evidence="3" id="KW-1185">Reference proteome</keyword>
<name>A0ABM7I9D3_9MYCO</name>
<reference evidence="2 3" key="1">
    <citation type="journal article" date="2019" name="Emerg. Microbes Infect.">
        <title>Comprehensive subspecies identification of 175 nontuberculous mycobacteria species based on 7547 genomic profiles.</title>
        <authorList>
            <person name="Matsumoto Y."/>
            <person name="Kinjo T."/>
            <person name="Motooka D."/>
            <person name="Nabeya D."/>
            <person name="Jung N."/>
            <person name="Uechi K."/>
            <person name="Horii T."/>
            <person name="Iida T."/>
            <person name="Fujita J."/>
            <person name="Nakamura S."/>
        </authorList>
    </citation>
    <scope>NUCLEOTIDE SEQUENCE [LARGE SCALE GENOMIC DNA]</scope>
    <source>
        <strain evidence="2 3">JCM 15296</strain>
    </source>
</reference>